<evidence type="ECO:0000313" key="5">
    <source>
        <dbReference type="Proteomes" id="UP000308730"/>
    </source>
</evidence>
<dbReference type="Pfam" id="PF24535">
    <property type="entry name" value="DUF7598"/>
    <property type="match status" value="1"/>
</dbReference>
<feature type="compositionally biased region" description="Low complexity" evidence="1">
    <location>
        <begin position="262"/>
        <end position="278"/>
    </location>
</feature>
<sequence>MLPPRAYFFIGLNAIRALSIISMLLVFASSIFVLVKDVEAVNSFMKDSSDEDLLNCDYIENSTVPNQPAGVFWAVVNRLLIIFQIIALIASEVGWPMRFFDRFFPVLGSNFGLGPLGIFQGLIAASILSHHVDDFTLVAGFFMFSLGCVNMLLGLIFRENAKAKRSITSWKEQAKGVLPKTHDLRPQFARPQSGFVSSFFTGSSEKTKVADPESNTTSGLGFGRRAEKQAGLKGFLISRPVEALPPGYVPPSRNVDAESRSSRSSSPEPRFKSSTTVL</sequence>
<name>A0A4S4MXI7_9APHY</name>
<feature type="transmembrane region" description="Helical" evidence="2">
    <location>
        <begin position="7"/>
        <end position="35"/>
    </location>
</feature>
<proteinExistence type="predicted"/>
<keyword evidence="2" id="KW-0812">Transmembrane</keyword>
<dbReference type="Proteomes" id="UP000308730">
    <property type="component" value="Unassembled WGS sequence"/>
</dbReference>
<gene>
    <name evidence="4" type="ORF">EUX98_g3058</name>
</gene>
<feature type="transmembrane region" description="Helical" evidence="2">
    <location>
        <begin position="71"/>
        <end position="91"/>
    </location>
</feature>
<keyword evidence="5" id="KW-1185">Reference proteome</keyword>
<protein>
    <recommendedName>
        <fullName evidence="3">DUF7598 domain-containing protein</fullName>
    </recommendedName>
</protein>
<accession>A0A4S4MXI7</accession>
<evidence type="ECO:0000259" key="3">
    <source>
        <dbReference type="Pfam" id="PF24535"/>
    </source>
</evidence>
<organism evidence="4 5">
    <name type="scientific">Antrodiella citrinella</name>
    <dbReference type="NCBI Taxonomy" id="2447956"/>
    <lineage>
        <taxon>Eukaryota</taxon>
        <taxon>Fungi</taxon>
        <taxon>Dikarya</taxon>
        <taxon>Basidiomycota</taxon>
        <taxon>Agaricomycotina</taxon>
        <taxon>Agaricomycetes</taxon>
        <taxon>Polyporales</taxon>
        <taxon>Steccherinaceae</taxon>
        <taxon>Antrodiella</taxon>
    </lineage>
</organism>
<evidence type="ECO:0000256" key="1">
    <source>
        <dbReference type="SAM" id="MobiDB-lite"/>
    </source>
</evidence>
<dbReference type="AlphaFoldDB" id="A0A4S4MXI7"/>
<dbReference type="OrthoDB" id="5327148at2759"/>
<keyword evidence="2" id="KW-1133">Transmembrane helix</keyword>
<feature type="region of interest" description="Disordered" evidence="1">
    <location>
        <begin position="242"/>
        <end position="278"/>
    </location>
</feature>
<feature type="transmembrane region" description="Helical" evidence="2">
    <location>
        <begin position="135"/>
        <end position="157"/>
    </location>
</feature>
<reference evidence="4 5" key="1">
    <citation type="submission" date="2019-02" db="EMBL/GenBank/DDBJ databases">
        <title>Genome sequencing of the rare red list fungi Antrodiella citrinella (Flaviporus citrinellus).</title>
        <authorList>
            <person name="Buettner E."/>
            <person name="Kellner H."/>
        </authorList>
    </citation>
    <scope>NUCLEOTIDE SEQUENCE [LARGE SCALE GENOMIC DNA]</scope>
    <source>
        <strain evidence="4 5">DSM 108506</strain>
    </source>
</reference>
<comment type="caution">
    <text evidence="4">The sequence shown here is derived from an EMBL/GenBank/DDBJ whole genome shotgun (WGS) entry which is preliminary data.</text>
</comment>
<evidence type="ECO:0000256" key="2">
    <source>
        <dbReference type="SAM" id="Phobius"/>
    </source>
</evidence>
<feature type="domain" description="DUF7598" evidence="3">
    <location>
        <begin position="71"/>
        <end position="130"/>
    </location>
</feature>
<evidence type="ECO:0000313" key="4">
    <source>
        <dbReference type="EMBL" id="THH31144.1"/>
    </source>
</evidence>
<keyword evidence="2" id="KW-0472">Membrane</keyword>
<feature type="transmembrane region" description="Helical" evidence="2">
    <location>
        <begin position="103"/>
        <end position="129"/>
    </location>
</feature>
<dbReference type="InterPro" id="IPR056019">
    <property type="entry name" value="DUF7598"/>
</dbReference>
<dbReference type="EMBL" id="SGPM01000056">
    <property type="protein sequence ID" value="THH31144.1"/>
    <property type="molecule type" value="Genomic_DNA"/>
</dbReference>